<dbReference type="InterPro" id="IPR050596">
    <property type="entry name" value="AspAT/PAT-like"/>
</dbReference>
<dbReference type="SUPFAM" id="SSF53383">
    <property type="entry name" value="PLP-dependent transferases"/>
    <property type="match status" value="1"/>
</dbReference>
<dbReference type="PANTHER" id="PTHR46383:SF1">
    <property type="entry name" value="ASPARTATE AMINOTRANSFERASE"/>
    <property type="match status" value="1"/>
</dbReference>
<comment type="caution">
    <text evidence="8">The sequence shown here is derived from an EMBL/GenBank/DDBJ whole genome shotgun (WGS) entry which is preliminary data.</text>
</comment>
<evidence type="ECO:0000256" key="5">
    <source>
        <dbReference type="ARBA" id="ARBA00022898"/>
    </source>
</evidence>
<keyword evidence="5" id="KW-0663">Pyridoxal phosphate</keyword>
<keyword evidence="4 6" id="KW-0808">Transferase</keyword>
<protein>
    <recommendedName>
        <fullName evidence="6">Aminotransferase</fullName>
        <ecNumber evidence="6">2.6.1.-</ecNumber>
    </recommendedName>
</protein>
<dbReference type="EMBL" id="JBHSAC010000073">
    <property type="protein sequence ID" value="MFC3932797.1"/>
    <property type="molecule type" value="Genomic_DNA"/>
</dbReference>
<dbReference type="PROSITE" id="PS00105">
    <property type="entry name" value="AA_TRANSFER_CLASS_1"/>
    <property type="match status" value="1"/>
</dbReference>
<dbReference type="Proteomes" id="UP001595901">
    <property type="component" value="Unassembled WGS sequence"/>
</dbReference>
<evidence type="ECO:0000256" key="6">
    <source>
        <dbReference type="RuleBase" id="RU000481"/>
    </source>
</evidence>
<dbReference type="Gene3D" id="3.40.640.10">
    <property type="entry name" value="Type I PLP-dependent aspartate aminotransferase-like (Major domain)"/>
    <property type="match status" value="1"/>
</dbReference>
<comment type="cofactor">
    <cofactor evidence="1 6">
        <name>pyridoxal 5'-phosphate</name>
        <dbReference type="ChEBI" id="CHEBI:597326"/>
    </cofactor>
</comment>
<evidence type="ECO:0000259" key="7">
    <source>
        <dbReference type="Pfam" id="PF00155"/>
    </source>
</evidence>
<dbReference type="RefSeq" id="WP_380432457.1">
    <property type="nucleotide sequence ID" value="NZ_JBHSAC010000073.1"/>
</dbReference>
<organism evidence="8 9">
    <name type="scientific">Streptococcus dentapri</name>
    <dbReference type="NCBI Taxonomy" id="573564"/>
    <lineage>
        <taxon>Bacteria</taxon>
        <taxon>Bacillati</taxon>
        <taxon>Bacillota</taxon>
        <taxon>Bacilli</taxon>
        <taxon>Lactobacillales</taxon>
        <taxon>Streptococcaceae</taxon>
        <taxon>Streptococcus</taxon>
    </lineage>
</organism>
<dbReference type="InterPro" id="IPR015421">
    <property type="entry name" value="PyrdxlP-dep_Trfase_major"/>
</dbReference>
<accession>A0ABV8D3M0</accession>
<evidence type="ECO:0000313" key="9">
    <source>
        <dbReference type="Proteomes" id="UP001595901"/>
    </source>
</evidence>
<keyword evidence="3 6" id="KW-0032">Aminotransferase</keyword>
<dbReference type="InterPro" id="IPR015424">
    <property type="entry name" value="PyrdxlP-dep_Trfase"/>
</dbReference>
<dbReference type="Gene3D" id="3.90.1150.10">
    <property type="entry name" value="Aspartate Aminotransferase, domain 1"/>
    <property type="match status" value="1"/>
</dbReference>
<evidence type="ECO:0000313" key="8">
    <source>
        <dbReference type="EMBL" id="MFC3932797.1"/>
    </source>
</evidence>
<feature type="domain" description="Aminotransferase class I/classII large" evidence="7">
    <location>
        <begin position="32"/>
        <end position="387"/>
    </location>
</feature>
<gene>
    <name evidence="8" type="ORF">ACFOSE_08540</name>
</gene>
<evidence type="ECO:0000256" key="1">
    <source>
        <dbReference type="ARBA" id="ARBA00001933"/>
    </source>
</evidence>
<dbReference type="Pfam" id="PF00155">
    <property type="entry name" value="Aminotran_1_2"/>
    <property type="match status" value="1"/>
</dbReference>
<dbReference type="InterPro" id="IPR004839">
    <property type="entry name" value="Aminotransferase_I/II_large"/>
</dbReference>
<dbReference type="PANTHER" id="PTHR46383">
    <property type="entry name" value="ASPARTATE AMINOTRANSFERASE"/>
    <property type="match status" value="1"/>
</dbReference>
<dbReference type="InterPro" id="IPR015422">
    <property type="entry name" value="PyrdxlP-dep_Trfase_small"/>
</dbReference>
<proteinExistence type="inferred from homology"/>
<dbReference type="GO" id="GO:0008483">
    <property type="term" value="F:transaminase activity"/>
    <property type="evidence" value="ECO:0007669"/>
    <property type="project" value="UniProtKB-KW"/>
</dbReference>
<name>A0ABV8D3M0_9STRE</name>
<evidence type="ECO:0000256" key="3">
    <source>
        <dbReference type="ARBA" id="ARBA00022576"/>
    </source>
</evidence>
<dbReference type="InterPro" id="IPR004838">
    <property type="entry name" value="NHTrfase_class1_PyrdxlP-BS"/>
</dbReference>
<comment type="similarity">
    <text evidence="2 6">Belongs to the class-I pyridoxal-phosphate-dependent aminotransferase family.</text>
</comment>
<dbReference type="PRINTS" id="PR00753">
    <property type="entry name" value="ACCSYNTHASE"/>
</dbReference>
<evidence type="ECO:0000256" key="4">
    <source>
        <dbReference type="ARBA" id="ARBA00022679"/>
    </source>
</evidence>
<reference evidence="9" key="1">
    <citation type="journal article" date="2019" name="Int. J. Syst. Evol. Microbiol.">
        <title>The Global Catalogue of Microorganisms (GCM) 10K type strain sequencing project: providing services to taxonomists for standard genome sequencing and annotation.</title>
        <authorList>
            <consortium name="The Broad Institute Genomics Platform"/>
            <consortium name="The Broad Institute Genome Sequencing Center for Infectious Disease"/>
            <person name="Wu L."/>
            <person name="Ma J."/>
        </authorList>
    </citation>
    <scope>NUCLEOTIDE SEQUENCE [LARGE SCALE GENOMIC DNA]</scope>
    <source>
        <strain evidence="9">CCUG 58728</strain>
    </source>
</reference>
<dbReference type="CDD" id="cd00609">
    <property type="entry name" value="AAT_like"/>
    <property type="match status" value="1"/>
</dbReference>
<dbReference type="EC" id="2.6.1.-" evidence="6"/>
<evidence type="ECO:0000256" key="2">
    <source>
        <dbReference type="ARBA" id="ARBA00007441"/>
    </source>
</evidence>
<keyword evidence="9" id="KW-1185">Reference proteome</keyword>
<sequence length="393" mass="42952">MTYLSNRVLTMEESVTLAAGARAKELKAQGRDILSLTLGEPDFVTPKNIQDAAIKAIQSGKASFYTVASGLPELKDAINSYMEKFYGYSVDRNQIVAATGGKYVLYAFFMAVLNPDDEVIIPTPYWVSYADQVKMAQGQPVFVQAREENDFKVTAQQLETVRTEKTKVLLLNTPSNPTGMIYTAAELQALGDWAVANDILILADDIYGRLVYNGAAFTPISTLSEAIRKQTIVINGVAKSYAMTGWRVGFAVGNPEIIAAMSKIIGQTTSNLTTVSQYAAIEAFTGDQSAVETMRQAFEERLNTIYPLLNAIPGFEVIKPQGAFYLFPNVKKAMEMKGYTDVTEFTTAILNETGIALVTGAGFGAPENVRLSYATDMDTLKEAVDRLQAFMLD</sequence>